<dbReference type="Proteomes" id="UP001224622">
    <property type="component" value="Unassembled WGS sequence"/>
</dbReference>
<evidence type="ECO:0000313" key="1">
    <source>
        <dbReference type="EMBL" id="MDQ9126908.1"/>
    </source>
</evidence>
<gene>
    <name evidence="1" type="ORF">RDT67_10750</name>
</gene>
<name>A0AAJ2D948_SERFO</name>
<comment type="caution">
    <text evidence="1">The sequence shown here is derived from an EMBL/GenBank/DDBJ whole genome shotgun (WGS) entry which is preliminary data.</text>
</comment>
<accession>A0AAJ2D948</accession>
<evidence type="ECO:0000313" key="2">
    <source>
        <dbReference type="Proteomes" id="UP001224622"/>
    </source>
</evidence>
<reference evidence="1" key="1">
    <citation type="submission" date="2023-08" db="EMBL/GenBank/DDBJ databases">
        <title>The Comparative Genomic Analysis of Yersiniaceae from Polar Regions.</title>
        <authorList>
            <person name="Goncharov A."/>
            <person name="Aslanov B."/>
            <person name="Kolodzhieva V."/>
            <person name="Azarov D."/>
            <person name="Mochov A."/>
            <person name="Lebedeva E."/>
        </authorList>
    </citation>
    <scope>NUCLEOTIDE SEQUENCE</scope>
    <source>
        <strain evidence="1">Vf</strain>
    </source>
</reference>
<protein>
    <submittedName>
        <fullName evidence="1">DUF5347 family protein</fullName>
    </submittedName>
</protein>
<dbReference type="EMBL" id="JAVIGA010000009">
    <property type="protein sequence ID" value="MDQ9126908.1"/>
    <property type="molecule type" value="Genomic_DNA"/>
</dbReference>
<sequence>MSVALTPDQIERGLANTHKARLLIVDAARRNKRISMFFNSLSPRHKGLVYFTAGIVKERHTLKFNDLTDSERLAVVRAMRELRNLIASFPRSLTDADSVVSNND</sequence>
<dbReference type="RefSeq" id="WP_309047348.1">
    <property type="nucleotide sequence ID" value="NZ_JAVIGA010000009.1"/>
</dbReference>
<dbReference type="InterPro" id="IPR035232">
    <property type="entry name" value="DUF5347"/>
</dbReference>
<organism evidence="1 2">
    <name type="scientific">Serratia fonticola</name>
    <dbReference type="NCBI Taxonomy" id="47917"/>
    <lineage>
        <taxon>Bacteria</taxon>
        <taxon>Pseudomonadati</taxon>
        <taxon>Pseudomonadota</taxon>
        <taxon>Gammaproteobacteria</taxon>
        <taxon>Enterobacterales</taxon>
        <taxon>Yersiniaceae</taxon>
        <taxon>Serratia</taxon>
    </lineage>
</organism>
<dbReference type="Pfam" id="PF17282">
    <property type="entry name" value="DUF5347"/>
    <property type="match status" value="1"/>
</dbReference>
<proteinExistence type="predicted"/>
<dbReference type="AlphaFoldDB" id="A0AAJ2D948"/>